<evidence type="ECO:0000313" key="2">
    <source>
        <dbReference type="EMBL" id="GFY68828.1"/>
    </source>
</evidence>
<organism evidence="2 3">
    <name type="scientific">Trichonephila inaurata madagascariensis</name>
    <dbReference type="NCBI Taxonomy" id="2747483"/>
    <lineage>
        <taxon>Eukaryota</taxon>
        <taxon>Metazoa</taxon>
        <taxon>Ecdysozoa</taxon>
        <taxon>Arthropoda</taxon>
        <taxon>Chelicerata</taxon>
        <taxon>Arachnida</taxon>
        <taxon>Araneae</taxon>
        <taxon>Araneomorphae</taxon>
        <taxon>Entelegynae</taxon>
        <taxon>Araneoidea</taxon>
        <taxon>Nephilidae</taxon>
        <taxon>Trichonephila</taxon>
        <taxon>Trichonephila inaurata</taxon>
    </lineage>
</organism>
<evidence type="ECO:0000313" key="3">
    <source>
        <dbReference type="Proteomes" id="UP000886998"/>
    </source>
</evidence>
<protein>
    <submittedName>
        <fullName evidence="2">Uncharacterized protein</fullName>
    </submittedName>
</protein>
<dbReference type="AlphaFoldDB" id="A0A8X6YAS1"/>
<comment type="caution">
    <text evidence="2">The sequence shown here is derived from an EMBL/GenBank/DDBJ whole genome shotgun (WGS) entry which is preliminary data.</text>
</comment>
<keyword evidence="3" id="KW-1185">Reference proteome</keyword>
<name>A0A8X6YAS1_9ARAC</name>
<evidence type="ECO:0000256" key="1">
    <source>
        <dbReference type="SAM" id="MobiDB-lite"/>
    </source>
</evidence>
<dbReference type="Proteomes" id="UP000886998">
    <property type="component" value="Unassembled WGS sequence"/>
</dbReference>
<proteinExistence type="predicted"/>
<feature type="compositionally biased region" description="Basic and acidic residues" evidence="1">
    <location>
        <begin position="1"/>
        <end position="15"/>
    </location>
</feature>
<accession>A0A8X6YAS1</accession>
<feature type="region of interest" description="Disordered" evidence="1">
    <location>
        <begin position="1"/>
        <end position="47"/>
    </location>
</feature>
<dbReference type="EMBL" id="BMAV01017284">
    <property type="protein sequence ID" value="GFY68828.1"/>
    <property type="molecule type" value="Genomic_DNA"/>
</dbReference>
<feature type="compositionally biased region" description="Basic and acidic residues" evidence="1">
    <location>
        <begin position="22"/>
        <end position="38"/>
    </location>
</feature>
<sequence>MEKEETQMKSKEKSIKRGNSNVERRNGERRNPNGERRTQTGKGETQMGQCSLVTQSFCTDSEASSNRMLLFTDISTDGLELSCAVPNVGKKLPYGQKNRPENVNHVTACLKPSVEDANEEEETKEEETVEAWEKMCGKSFRAISEKILCGSTLW</sequence>
<gene>
    <name evidence="2" type="ORF">TNIN_85811</name>
</gene>
<reference evidence="2" key="1">
    <citation type="submission" date="2020-08" db="EMBL/GenBank/DDBJ databases">
        <title>Multicomponent nature underlies the extraordinary mechanical properties of spider dragline silk.</title>
        <authorList>
            <person name="Kono N."/>
            <person name="Nakamura H."/>
            <person name="Mori M."/>
            <person name="Yoshida Y."/>
            <person name="Ohtoshi R."/>
            <person name="Malay A.D."/>
            <person name="Moran D.A.P."/>
            <person name="Tomita M."/>
            <person name="Numata K."/>
            <person name="Arakawa K."/>
        </authorList>
    </citation>
    <scope>NUCLEOTIDE SEQUENCE</scope>
</reference>